<keyword evidence="1" id="KW-0812">Transmembrane</keyword>
<accession>A0A7T7WIS9</accession>
<evidence type="ECO:0000256" key="1">
    <source>
        <dbReference type="SAM" id="Phobius"/>
    </source>
</evidence>
<keyword evidence="1" id="KW-1133">Transmembrane helix</keyword>
<evidence type="ECO:0000313" key="5">
    <source>
        <dbReference type="Proteomes" id="UP000596079"/>
    </source>
</evidence>
<dbReference type="RefSeq" id="WP_004781764.1">
    <property type="nucleotide sequence ID" value="NZ_AP024524.1"/>
</dbReference>
<name>N8WY15_9GAMM</name>
<dbReference type="eggNOG" id="ENOG5031S89">
    <property type="taxonomic scope" value="Bacteria"/>
</dbReference>
<gene>
    <name evidence="2" type="ORF">F969_01047</name>
    <name evidence="3" type="ORF">IAQ69_01460</name>
</gene>
<reference evidence="3 5" key="2">
    <citation type="submission" date="2020-08" db="EMBL/GenBank/DDBJ databases">
        <title>Emergence of ISAba1-mediated novel tet(X) in Acinetobacter variabilis from a chicken farm.</title>
        <authorList>
            <person name="Peng K."/>
            <person name="Li R."/>
        </authorList>
    </citation>
    <scope>NUCLEOTIDE SEQUENCE [LARGE SCALE GENOMIC DNA]</scope>
    <source>
        <strain evidence="3 5">XM9F202-2</strain>
    </source>
</reference>
<sequence>MGYIILKIILIGVGILAILSLGIGIFQQDGLFIVVGILLAIMTWLIYAQTRQSLNNPFSK</sequence>
<accession>N8WY15</accession>
<feature type="transmembrane region" description="Helical" evidence="1">
    <location>
        <begin position="31"/>
        <end position="50"/>
    </location>
</feature>
<reference evidence="2 4" key="1">
    <citation type="submission" date="2013-02" db="EMBL/GenBank/DDBJ databases">
        <title>The Genome Sequence of Acinetobacter sp. NIPH 899.</title>
        <authorList>
            <consortium name="The Broad Institute Genome Sequencing Platform"/>
            <consortium name="The Broad Institute Genome Sequencing Center for Infectious Disease"/>
            <person name="Cerqueira G."/>
            <person name="Feldgarden M."/>
            <person name="Courvalin P."/>
            <person name="Perichon B."/>
            <person name="Grillot-Courvalin C."/>
            <person name="Clermont D."/>
            <person name="Rocha E."/>
            <person name="Yoon E.-J."/>
            <person name="Nemec A."/>
            <person name="Walker B."/>
            <person name="Young S.K."/>
            <person name="Zeng Q."/>
            <person name="Gargeya S."/>
            <person name="Fitzgerald M."/>
            <person name="Haas B."/>
            <person name="Abouelleil A."/>
            <person name="Alvarado L."/>
            <person name="Arachchi H.M."/>
            <person name="Berlin A.M."/>
            <person name="Chapman S.B."/>
            <person name="Dewar J."/>
            <person name="Goldberg J."/>
            <person name="Griggs A."/>
            <person name="Gujja S."/>
            <person name="Hansen M."/>
            <person name="Howarth C."/>
            <person name="Imamovic A."/>
            <person name="Larimer J."/>
            <person name="McCowan C."/>
            <person name="Murphy C."/>
            <person name="Neiman D."/>
            <person name="Pearson M."/>
            <person name="Priest M."/>
            <person name="Roberts A."/>
            <person name="Saif S."/>
            <person name="Shea T."/>
            <person name="Sisk P."/>
            <person name="Sykes S."/>
            <person name="Wortman J."/>
            <person name="Nusbaum C."/>
            <person name="Birren B."/>
        </authorList>
    </citation>
    <scope>NUCLEOTIDE SEQUENCE [LARGE SCALE GENOMIC DNA]</scope>
    <source>
        <strain evidence="2 4">NIPH 899</strain>
    </source>
</reference>
<keyword evidence="4" id="KW-1185">Reference proteome</keyword>
<protein>
    <submittedName>
        <fullName evidence="2">Uncharacterized protein</fullName>
    </submittedName>
</protein>
<dbReference type="Proteomes" id="UP000596079">
    <property type="component" value="Chromosome"/>
</dbReference>
<dbReference type="EMBL" id="CP060811">
    <property type="protein sequence ID" value="QQN88384.1"/>
    <property type="molecule type" value="Genomic_DNA"/>
</dbReference>
<keyword evidence="1" id="KW-0472">Membrane</keyword>
<organism evidence="2 4">
    <name type="scientific">Acinetobacter variabilis</name>
    <dbReference type="NCBI Taxonomy" id="70346"/>
    <lineage>
        <taxon>Bacteria</taxon>
        <taxon>Pseudomonadati</taxon>
        <taxon>Pseudomonadota</taxon>
        <taxon>Gammaproteobacteria</taxon>
        <taxon>Moraxellales</taxon>
        <taxon>Moraxellaceae</taxon>
        <taxon>Acinetobacter</taxon>
    </lineage>
</organism>
<feature type="transmembrane region" description="Helical" evidence="1">
    <location>
        <begin position="5"/>
        <end position="25"/>
    </location>
</feature>
<evidence type="ECO:0000313" key="4">
    <source>
        <dbReference type="Proteomes" id="UP000013070"/>
    </source>
</evidence>
<dbReference type="HOGENOM" id="CLU_208236_1_0_6"/>
<dbReference type="Proteomes" id="UP000013070">
    <property type="component" value="Unassembled WGS sequence"/>
</dbReference>
<dbReference type="PATRIC" id="fig|1217710.3.peg.991"/>
<evidence type="ECO:0000313" key="2">
    <source>
        <dbReference type="EMBL" id="ENV00138.1"/>
    </source>
</evidence>
<dbReference type="GeneID" id="89667212"/>
<proteinExistence type="predicted"/>
<evidence type="ECO:0000313" key="3">
    <source>
        <dbReference type="EMBL" id="QQN88384.1"/>
    </source>
</evidence>
<dbReference type="EMBL" id="APPE01000041">
    <property type="protein sequence ID" value="ENV00138.1"/>
    <property type="molecule type" value="Genomic_DNA"/>
</dbReference>
<dbReference type="AlphaFoldDB" id="N8WY15"/>